<dbReference type="Proteomes" id="UP000264006">
    <property type="component" value="Plasmid pEDY32-46I"/>
</dbReference>
<dbReference type="KEGG" id="euz:DVS28_b0010"/>
<sequence length="131" mass="13030">MLILGVAVLAGVGLLGEAREHQRRADAAWAREAVALAVVSSGDVVGTRGEAGALRAAAQEVWAADGVAGQAFRAWTAPAGDRAALLVSVQGRPPACAVPHGAGRIVYTAAGERMSPATADGPHAVDCAALG</sequence>
<accession>A0A346Y5N3</accession>
<protein>
    <submittedName>
        <fullName evidence="1">Uncharacterized protein</fullName>
    </submittedName>
</protein>
<geneLocation type="plasmid" evidence="2">
    <name>pedy32-46i</name>
</geneLocation>
<evidence type="ECO:0000313" key="2">
    <source>
        <dbReference type="Proteomes" id="UP000264006"/>
    </source>
</evidence>
<reference evidence="1 2" key="1">
    <citation type="submission" date="2018-09" db="EMBL/GenBank/DDBJ databases">
        <title>Complete genome sequence of Euzebya sp. DY32-46 isolated from seawater of Pacific Ocean.</title>
        <authorList>
            <person name="Xu L."/>
            <person name="Wu Y.-H."/>
            <person name="Xu X.-W."/>
        </authorList>
    </citation>
    <scope>NUCLEOTIDE SEQUENCE [LARGE SCALE GENOMIC DNA]</scope>
    <source>
        <strain evidence="1 2">DY32-46</strain>
        <plasmid evidence="2">pedy32-46i</plasmid>
    </source>
</reference>
<name>A0A346Y5N3_9ACTN</name>
<dbReference type="AlphaFoldDB" id="A0A346Y5N3"/>
<dbReference type="EMBL" id="CP031166">
    <property type="protein sequence ID" value="AXV09780.1"/>
    <property type="molecule type" value="Genomic_DNA"/>
</dbReference>
<gene>
    <name evidence="1" type="ORF">DVS28_b0010</name>
</gene>
<keyword evidence="2" id="KW-1185">Reference proteome</keyword>
<proteinExistence type="predicted"/>
<evidence type="ECO:0000313" key="1">
    <source>
        <dbReference type="EMBL" id="AXV09780.1"/>
    </source>
</evidence>
<keyword evidence="1" id="KW-0614">Plasmid</keyword>
<organism evidence="1 2">
    <name type="scientific">Euzebya pacifica</name>
    <dbReference type="NCBI Taxonomy" id="1608957"/>
    <lineage>
        <taxon>Bacteria</taxon>
        <taxon>Bacillati</taxon>
        <taxon>Actinomycetota</taxon>
        <taxon>Nitriliruptoria</taxon>
        <taxon>Euzebyales</taxon>
    </lineage>
</organism>